<name>A0A011NPG5_9PROT</name>
<protein>
    <submittedName>
        <fullName evidence="2">Heptaprenyl diphosphate synthase component I</fullName>
    </submittedName>
</protein>
<feature type="transmembrane region" description="Helical" evidence="1">
    <location>
        <begin position="87"/>
        <end position="105"/>
    </location>
</feature>
<feature type="transmembrane region" description="Helical" evidence="1">
    <location>
        <begin position="19"/>
        <end position="40"/>
    </location>
</feature>
<feature type="transmembrane region" description="Helical" evidence="1">
    <location>
        <begin position="117"/>
        <end position="137"/>
    </location>
</feature>
<sequence length="182" mass="18932">MSGGTRTIRLAATPEDQRIAQLAAVAIGLSLVDAAIPLPLPGVKPGLANIVTLIVLARHGWAAAAWVSGLRVLAGSLLLGQFLSPGFFMSVSGAACSLIVLALVHRLPRRSFGPVSWSIMASFAHISGQLLLARLWLVPHDGLFYLVPVFAFAALAFGIINGLIATRLLSEPAIPQNGAPSA</sequence>
<proteinExistence type="predicted"/>
<dbReference type="PATRIC" id="fig|1454001.3.peg.2767"/>
<dbReference type="Gene3D" id="1.10.1760.20">
    <property type="match status" value="1"/>
</dbReference>
<dbReference type="InterPro" id="IPR014535">
    <property type="entry name" value="Hpre_diP_synt_I"/>
</dbReference>
<dbReference type="STRING" id="1454001.AW08_02717"/>
<accession>A0A011NPG5</accession>
<comment type="caution">
    <text evidence="2">The sequence shown here is derived from an EMBL/GenBank/DDBJ whole genome shotgun (WGS) entry which is preliminary data.</text>
</comment>
<dbReference type="EMBL" id="JFAX01000016">
    <property type="protein sequence ID" value="EXI66360.1"/>
    <property type="molecule type" value="Genomic_DNA"/>
</dbReference>
<dbReference type="AlphaFoldDB" id="A0A011NPG5"/>
<gene>
    <name evidence="2" type="ORF">AW08_02717</name>
</gene>
<keyword evidence="3" id="KW-1185">Reference proteome</keyword>
<evidence type="ECO:0000256" key="1">
    <source>
        <dbReference type="SAM" id="Phobius"/>
    </source>
</evidence>
<keyword evidence="1" id="KW-1133">Transmembrane helix</keyword>
<dbReference type="InterPro" id="IPR010898">
    <property type="entry name" value="Hpre_diP_synth_I"/>
</dbReference>
<dbReference type="Pfam" id="PF07456">
    <property type="entry name" value="Hpre_diP_synt_I"/>
    <property type="match status" value="1"/>
</dbReference>
<dbReference type="PIRSF" id="PIRSF027391">
    <property type="entry name" value="Hpre_diP_synt_I"/>
    <property type="match status" value="1"/>
</dbReference>
<reference evidence="2" key="1">
    <citation type="submission" date="2014-02" db="EMBL/GenBank/DDBJ databases">
        <title>Expanding our view of genomic diversity in Candidatus Accumulibacter clades.</title>
        <authorList>
            <person name="Skennerton C.T."/>
            <person name="Barr J.J."/>
            <person name="Slater F.R."/>
            <person name="Bond P.L."/>
            <person name="Tyson G.W."/>
        </authorList>
    </citation>
    <scope>NUCLEOTIDE SEQUENCE [LARGE SCALE GENOMIC DNA]</scope>
</reference>
<evidence type="ECO:0000313" key="3">
    <source>
        <dbReference type="Proteomes" id="UP000020218"/>
    </source>
</evidence>
<dbReference type="Proteomes" id="UP000020218">
    <property type="component" value="Unassembled WGS sequence"/>
</dbReference>
<keyword evidence="1" id="KW-0812">Transmembrane</keyword>
<evidence type="ECO:0000313" key="2">
    <source>
        <dbReference type="EMBL" id="EXI66360.1"/>
    </source>
</evidence>
<feature type="transmembrane region" description="Helical" evidence="1">
    <location>
        <begin position="143"/>
        <end position="164"/>
    </location>
</feature>
<organism evidence="2 3">
    <name type="scientific">Candidatus Accumulibacter adjunctus</name>
    <dbReference type="NCBI Taxonomy" id="1454001"/>
    <lineage>
        <taxon>Bacteria</taxon>
        <taxon>Pseudomonadati</taxon>
        <taxon>Pseudomonadota</taxon>
        <taxon>Betaproteobacteria</taxon>
        <taxon>Candidatus Accumulibacter</taxon>
    </lineage>
</organism>
<keyword evidence="1" id="KW-0472">Membrane</keyword>